<dbReference type="KEGG" id="pgn:PGN_0305"/>
<dbReference type="HOGENOM" id="CLU_214461_0_0_10"/>
<reference evidence="1 2" key="1">
    <citation type="journal article" date="2008" name="DNA Res.">
        <title>Determination of the genome sequence of Porphyromonas gingivalis strain ATCC 33277 and genomic comparison with strain W83 revealed extensive genome rearrangements in P. gingivalis.</title>
        <authorList>
            <person name="Naito M."/>
            <person name="Hirakawa H."/>
            <person name="Yamashita A."/>
            <person name="Ohara N."/>
            <person name="Shoji M."/>
            <person name="Yukitake H."/>
            <person name="Nakayama K."/>
            <person name="Toh H."/>
            <person name="Yoshimura F."/>
            <person name="Kuhara S."/>
            <person name="Hattori M."/>
            <person name="Hayashi T."/>
            <person name="Nakayama K."/>
        </authorList>
    </citation>
    <scope>NUCLEOTIDE SEQUENCE [LARGE SCALE GENOMIC DNA]</scope>
    <source>
        <strain evidence="2">ATCC 33277 / DSM 20709 / CIP 103683 / JCM 12257 / NCTC 11834 / 2561</strain>
    </source>
</reference>
<dbReference type="Proteomes" id="UP000008842">
    <property type="component" value="Chromosome"/>
</dbReference>
<evidence type="ECO:0000313" key="2">
    <source>
        <dbReference type="Proteomes" id="UP000008842"/>
    </source>
</evidence>
<dbReference type="AlphaFoldDB" id="B2RHH9"/>
<proteinExistence type="predicted"/>
<name>B2RHH9_PORG3</name>
<accession>B2RHH9</accession>
<evidence type="ECO:0000313" key="1">
    <source>
        <dbReference type="EMBL" id="BAG32824.1"/>
    </source>
</evidence>
<dbReference type="EMBL" id="AP009380">
    <property type="protein sequence ID" value="BAG32824.1"/>
    <property type="molecule type" value="Genomic_DNA"/>
</dbReference>
<gene>
    <name evidence="1" type="ordered locus">PGN_0305</name>
</gene>
<organism evidence="1 2">
    <name type="scientific">Porphyromonas gingivalis (strain ATCC 33277 / DSM 20709 / CIP 103683 / JCM 12257 / NCTC 11834 / 2561)</name>
    <dbReference type="NCBI Taxonomy" id="431947"/>
    <lineage>
        <taxon>Bacteria</taxon>
        <taxon>Pseudomonadati</taxon>
        <taxon>Bacteroidota</taxon>
        <taxon>Bacteroidia</taxon>
        <taxon>Bacteroidales</taxon>
        <taxon>Porphyromonadaceae</taxon>
        <taxon>Porphyromonas</taxon>
    </lineage>
</organism>
<sequence length="52" mass="5899">MVSHERILWSIDGRCYLLCVGWQVRGVGDSVRAVKPIDETVARHFPGDFIVN</sequence>
<protein>
    <submittedName>
        <fullName evidence="1">Uncharacterized protein</fullName>
    </submittedName>
</protein>